<protein>
    <submittedName>
        <fullName evidence="4">CPCC family cysteine-rich protein</fullName>
    </submittedName>
</protein>
<dbReference type="GeneID" id="95502121"/>
<feature type="domain" description="Barstar (barnase inhibitor)" evidence="2">
    <location>
        <begin position="138"/>
        <end position="222"/>
    </location>
</feature>
<dbReference type="InterPro" id="IPR035905">
    <property type="entry name" value="Barstar-like_sf"/>
</dbReference>
<dbReference type="EMBL" id="CP108036">
    <property type="protein sequence ID" value="WUN83921.1"/>
    <property type="molecule type" value="Genomic_DNA"/>
</dbReference>
<dbReference type="InterPro" id="IPR025983">
    <property type="entry name" value="Cys_rich_CPCC"/>
</dbReference>
<evidence type="ECO:0000313" key="4">
    <source>
        <dbReference type="EMBL" id="WUN77113.1"/>
    </source>
</evidence>
<evidence type="ECO:0000259" key="2">
    <source>
        <dbReference type="Pfam" id="PF01337"/>
    </source>
</evidence>
<dbReference type="RefSeq" id="WP_107064775.1">
    <property type="nucleotide sequence ID" value="NZ_CP108036.1"/>
</dbReference>
<dbReference type="Pfam" id="PF01337">
    <property type="entry name" value="Barstar"/>
    <property type="match status" value="1"/>
</dbReference>
<evidence type="ECO:0000256" key="1">
    <source>
        <dbReference type="ARBA" id="ARBA00006845"/>
    </source>
</evidence>
<dbReference type="EMBL" id="CP108036">
    <property type="protein sequence ID" value="WUN77113.1"/>
    <property type="molecule type" value="Genomic_DNA"/>
</dbReference>
<dbReference type="Pfam" id="PF14206">
    <property type="entry name" value="Cys_rich_CPCC"/>
    <property type="match status" value="1"/>
</dbReference>
<reference evidence="4" key="1">
    <citation type="submission" date="2022-10" db="EMBL/GenBank/DDBJ databases">
        <title>The complete genomes of actinobacterial strains from the NBC collection.</title>
        <authorList>
            <person name="Joergensen T.S."/>
            <person name="Alvarez Arevalo M."/>
            <person name="Sterndorff E.B."/>
            <person name="Faurdal D."/>
            <person name="Vuksanovic O."/>
            <person name="Mourched A.-S."/>
            <person name="Charusanti P."/>
            <person name="Shaw S."/>
            <person name="Blin K."/>
            <person name="Weber T."/>
        </authorList>
    </citation>
    <scope>NUCLEOTIDE SEQUENCE</scope>
    <source>
        <strain evidence="4">NBC_00303</strain>
    </source>
</reference>
<evidence type="ECO:0000259" key="3">
    <source>
        <dbReference type="Pfam" id="PF14206"/>
    </source>
</evidence>
<dbReference type="InterPro" id="IPR000468">
    <property type="entry name" value="Barstar"/>
</dbReference>
<dbReference type="Proteomes" id="UP001432312">
    <property type="component" value="Chromosome"/>
</dbReference>
<proteinExistence type="inferred from homology"/>
<organism evidence="4 6">
    <name type="scientific">Streptomyces erythrochromogenes</name>
    <dbReference type="NCBI Taxonomy" id="285574"/>
    <lineage>
        <taxon>Bacteria</taxon>
        <taxon>Bacillati</taxon>
        <taxon>Actinomycetota</taxon>
        <taxon>Actinomycetes</taxon>
        <taxon>Kitasatosporales</taxon>
        <taxon>Streptomycetaceae</taxon>
        <taxon>Streptomyces</taxon>
    </lineage>
</organism>
<keyword evidence="6" id="KW-1185">Reference proteome</keyword>
<dbReference type="Gene3D" id="3.30.370.10">
    <property type="entry name" value="Barstar-like"/>
    <property type="match status" value="1"/>
</dbReference>
<name>A0ABZ1Q324_9ACTN</name>
<gene>
    <name evidence="4" type="ORF">OHA91_00510</name>
    <name evidence="5" type="ORF">OHA91_38745</name>
</gene>
<comment type="similarity">
    <text evidence="1">Belongs to the barstar family.</text>
</comment>
<evidence type="ECO:0000313" key="6">
    <source>
        <dbReference type="Proteomes" id="UP001432312"/>
    </source>
</evidence>
<feature type="domain" description="Cysteine-rich CPCC" evidence="3">
    <location>
        <begin position="6"/>
        <end position="82"/>
    </location>
</feature>
<evidence type="ECO:0000313" key="5">
    <source>
        <dbReference type="EMBL" id="WUN83921.1"/>
    </source>
</evidence>
<accession>A0ABZ1Q324</accession>
<sequence length="230" mass="26226">MDTRRPCPCCGHLVFDTEDGWPGSYAICPVCSWQDDPEQFRRPFMPRGANHVSLVEAQLNFRAYEACDQRGRRFARPAADDEPLDAAWRPIDPATDFFEDSGDTELRPWPEDGAVLCWWLPSFWGVPEDPAHDPARRLVIDVGPVRSERDLHEVLKRELGFPPFYGMNPDAFWDAITGLVAMPAHLRFTGWAELELREPRAAAVLRDQLEKYAETAADFTVVYDPRHGTL</sequence>
<dbReference type="SUPFAM" id="SSF52038">
    <property type="entry name" value="Barstar-related"/>
    <property type="match status" value="1"/>
</dbReference>